<sequence>MSVPYYVHAGARLRRILRHKEIVILHYARKVKLTPQGLYRYFSQASIKREKLDLLLAAVPVTLEDFYHWNSLEGNTWHQGELLQLYLAKQKIKDKQLAALLHLSLDEIHEWLDSAQFSRVQLELLQEHLQLSPGYFTDPQALKQGVNWVEAYLDKCMEVQQYARKVNTLEKRINTLEAR</sequence>
<organism evidence="1 2">
    <name type="scientific">Chitinophaga ginsengisegetis</name>
    <dbReference type="NCBI Taxonomy" id="393003"/>
    <lineage>
        <taxon>Bacteria</taxon>
        <taxon>Pseudomonadati</taxon>
        <taxon>Bacteroidota</taxon>
        <taxon>Chitinophagia</taxon>
        <taxon>Chitinophagales</taxon>
        <taxon>Chitinophagaceae</taxon>
        <taxon>Chitinophaga</taxon>
    </lineage>
</organism>
<dbReference type="Proteomes" id="UP000190166">
    <property type="component" value="Unassembled WGS sequence"/>
</dbReference>
<proteinExistence type="predicted"/>
<gene>
    <name evidence="1" type="ORF">SAMN05660461_4024</name>
</gene>
<dbReference type="EMBL" id="FUZZ01000003">
    <property type="protein sequence ID" value="SKD08073.1"/>
    <property type="molecule type" value="Genomic_DNA"/>
</dbReference>
<name>A0A1T5P696_9BACT</name>
<evidence type="ECO:0000313" key="2">
    <source>
        <dbReference type="Proteomes" id="UP000190166"/>
    </source>
</evidence>
<dbReference type="AlphaFoldDB" id="A0A1T5P696"/>
<protein>
    <submittedName>
        <fullName evidence="1">Uncharacterized protein</fullName>
    </submittedName>
</protein>
<evidence type="ECO:0000313" key="1">
    <source>
        <dbReference type="EMBL" id="SKD08073.1"/>
    </source>
</evidence>
<dbReference type="RefSeq" id="WP_079471306.1">
    <property type="nucleotide sequence ID" value="NZ_FUZZ01000003.1"/>
</dbReference>
<keyword evidence="2" id="KW-1185">Reference proteome</keyword>
<reference evidence="1 2" key="1">
    <citation type="submission" date="2017-02" db="EMBL/GenBank/DDBJ databases">
        <authorList>
            <person name="Peterson S.W."/>
        </authorList>
    </citation>
    <scope>NUCLEOTIDE SEQUENCE [LARGE SCALE GENOMIC DNA]</scope>
    <source>
        <strain evidence="1 2">DSM 18108</strain>
    </source>
</reference>
<accession>A0A1T5P696</accession>